<sequence>MYPYVVVSRSIQVLMEKRQDETFKYLFSNINNNNTIQQTHNVECVFETQYNSTGSGGYESKLIIRVHESKKRQLLRQCLAEFVGLMFFTFMVGGSVITANFYFSDPVIKIVLIALIQAMTLAAIIWFTSGVSGCQLNPAVTVSLVFTGRMGILNGILFIIMQCCGALAGSALIKAAVPGHYEGNLGATTLAPTIPFARGFFLEMMGTCLLCLVVLGMSVYNEWDPKLGRYAPLGIGCAVYAGVAMLNPYTGGSLNPARSFGPAVLSDTWHYHYLYWFGPIAGGIVAALLWRFILSEKVALVDRPYADYANTPANAGGHAGK</sequence>
<dbReference type="AlphaFoldDB" id="F4PZP9"/>
<evidence type="ECO:0000256" key="7">
    <source>
        <dbReference type="ARBA" id="ARBA00023136"/>
    </source>
</evidence>
<keyword evidence="6 9" id="KW-1133">Transmembrane helix</keyword>
<dbReference type="OrthoDB" id="13694at2759"/>
<dbReference type="PANTHER" id="PTHR19139">
    <property type="entry name" value="AQUAPORIN TRANSPORTER"/>
    <property type="match status" value="1"/>
</dbReference>
<feature type="transmembrane region" description="Helical" evidence="9">
    <location>
        <begin position="196"/>
        <end position="215"/>
    </location>
</feature>
<dbReference type="OMA" id="VPTAMFY"/>
<evidence type="ECO:0000256" key="3">
    <source>
        <dbReference type="ARBA" id="ARBA00022448"/>
    </source>
</evidence>
<organism evidence="10 11">
    <name type="scientific">Cavenderia fasciculata</name>
    <name type="common">Slime mold</name>
    <name type="synonym">Dictyostelium fasciculatum</name>
    <dbReference type="NCBI Taxonomy" id="261658"/>
    <lineage>
        <taxon>Eukaryota</taxon>
        <taxon>Amoebozoa</taxon>
        <taxon>Evosea</taxon>
        <taxon>Eumycetozoa</taxon>
        <taxon>Dictyostelia</taxon>
        <taxon>Acytosteliales</taxon>
        <taxon>Cavenderiaceae</taxon>
        <taxon>Cavenderia</taxon>
    </lineage>
</organism>
<comment type="similarity">
    <text evidence="2 8">Belongs to the MIP/aquaporin (TC 1.A.8) family.</text>
</comment>
<dbReference type="GO" id="GO:0015250">
    <property type="term" value="F:water channel activity"/>
    <property type="evidence" value="ECO:0007669"/>
    <property type="project" value="TreeGrafter"/>
</dbReference>
<dbReference type="Pfam" id="PF00230">
    <property type="entry name" value="MIP"/>
    <property type="match status" value="1"/>
</dbReference>
<keyword evidence="4" id="KW-1003">Cell membrane</keyword>
<protein>
    <submittedName>
        <fullName evidence="10">Aquaporin-like protein</fullName>
    </submittedName>
</protein>
<dbReference type="Gene3D" id="1.20.1080.10">
    <property type="entry name" value="Glycerol uptake facilitator protein"/>
    <property type="match status" value="1"/>
</dbReference>
<evidence type="ECO:0000313" key="10">
    <source>
        <dbReference type="EMBL" id="EGG18813.1"/>
    </source>
</evidence>
<feature type="transmembrane region" description="Helical" evidence="9">
    <location>
        <begin position="79"/>
        <end position="102"/>
    </location>
</feature>
<dbReference type="InterPro" id="IPR034294">
    <property type="entry name" value="Aquaporin_transptr"/>
</dbReference>
<dbReference type="Proteomes" id="UP000007797">
    <property type="component" value="Unassembled WGS sequence"/>
</dbReference>
<dbReference type="EMBL" id="GL883017">
    <property type="protein sequence ID" value="EGG18813.1"/>
    <property type="molecule type" value="Genomic_DNA"/>
</dbReference>
<dbReference type="PANTHER" id="PTHR19139:SF199">
    <property type="entry name" value="MIP17260P"/>
    <property type="match status" value="1"/>
</dbReference>
<evidence type="ECO:0000256" key="6">
    <source>
        <dbReference type="ARBA" id="ARBA00022989"/>
    </source>
</evidence>
<dbReference type="GeneID" id="14870822"/>
<feature type="transmembrane region" description="Helical" evidence="9">
    <location>
        <begin position="227"/>
        <end position="246"/>
    </location>
</feature>
<keyword evidence="7 9" id="KW-0472">Membrane</keyword>
<dbReference type="InterPro" id="IPR023271">
    <property type="entry name" value="Aquaporin-like"/>
</dbReference>
<keyword evidence="3 8" id="KW-0813">Transport</keyword>
<feature type="transmembrane region" description="Helical" evidence="9">
    <location>
        <begin position="273"/>
        <end position="294"/>
    </location>
</feature>
<keyword evidence="11" id="KW-1185">Reference proteome</keyword>
<dbReference type="PRINTS" id="PR00783">
    <property type="entry name" value="MINTRINSICP"/>
</dbReference>
<accession>F4PZP9</accession>
<dbReference type="InterPro" id="IPR022357">
    <property type="entry name" value="MIP_CS"/>
</dbReference>
<feature type="transmembrane region" description="Helical" evidence="9">
    <location>
        <begin position="152"/>
        <end position="176"/>
    </location>
</feature>
<keyword evidence="5 8" id="KW-0812">Transmembrane</keyword>
<proteinExistence type="inferred from homology"/>
<feature type="transmembrane region" description="Helical" evidence="9">
    <location>
        <begin position="108"/>
        <end position="131"/>
    </location>
</feature>
<evidence type="ECO:0000256" key="5">
    <source>
        <dbReference type="ARBA" id="ARBA00022692"/>
    </source>
</evidence>
<evidence type="ECO:0000256" key="4">
    <source>
        <dbReference type="ARBA" id="ARBA00022475"/>
    </source>
</evidence>
<name>F4PZP9_CACFS</name>
<dbReference type="STRING" id="1054147.F4PZP9"/>
<reference evidence="11" key="1">
    <citation type="journal article" date="2011" name="Genome Res.">
        <title>Phylogeny-wide analysis of social amoeba genomes highlights ancient origins for complex intercellular communication.</title>
        <authorList>
            <person name="Heidel A.J."/>
            <person name="Lawal H.M."/>
            <person name="Felder M."/>
            <person name="Schilde C."/>
            <person name="Helps N.R."/>
            <person name="Tunggal B."/>
            <person name="Rivero F."/>
            <person name="John U."/>
            <person name="Schleicher M."/>
            <person name="Eichinger L."/>
            <person name="Platzer M."/>
            <person name="Noegel A.A."/>
            <person name="Schaap P."/>
            <person name="Gloeckner G."/>
        </authorList>
    </citation>
    <scope>NUCLEOTIDE SEQUENCE [LARGE SCALE GENOMIC DNA]</scope>
    <source>
        <strain evidence="11">SH3</strain>
    </source>
</reference>
<gene>
    <name evidence="10" type="primary">wacA</name>
    <name evidence="10" type="ORF">DFA_02552</name>
</gene>
<evidence type="ECO:0000256" key="8">
    <source>
        <dbReference type="RuleBase" id="RU000477"/>
    </source>
</evidence>
<dbReference type="KEGG" id="dfa:DFA_02552"/>
<dbReference type="RefSeq" id="XP_004357275.1">
    <property type="nucleotide sequence ID" value="XM_004357219.1"/>
</dbReference>
<comment type="subcellular location">
    <subcellularLocation>
        <location evidence="1">Cell membrane</location>
        <topology evidence="1">Multi-pass membrane protein</topology>
    </subcellularLocation>
</comment>
<dbReference type="GO" id="GO:0005886">
    <property type="term" value="C:plasma membrane"/>
    <property type="evidence" value="ECO:0007669"/>
    <property type="project" value="UniProtKB-SubCell"/>
</dbReference>
<evidence type="ECO:0000256" key="2">
    <source>
        <dbReference type="ARBA" id="ARBA00006175"/>
    </source>
</evidence>
<evidence type="ECO:0000256" key="1">
    <source>
        <dbReference type="ARBA" id="ARBA00004651"/>
    </source>
</evidence>
<evidence type="ECO:0000256" key="9">
    <source>
        <dbReference type="SAM" id="Phobius"/>
    </source>
</evidence>
<dbReference type="SUPFAM" id="SSF81338">
    <property type="entry name" value="Aquaporin-like"/>
    <property type="match status" value="1"/>
</dbReference>
<dbReference type="PROSITE" id="PS00221">
    <property type="entry name" value="MIP"/>
    <property type="match status" value="1"/>
</dbReference>
<dbReference type="InterPro" id="IPR000425">
    <property type="entry name" value="MIP"/>
</dbReference>
<evidence type="ECO:0000313" key="11">
    <source>
        <dbReference type="Proteomes" id="UP000007797"/>
    </source>
</evidence>